<keyword evidence="1" id="KW-0677">Repeat</keyword>
<feature type="region of interest" description="Disordered" evidence="2">
    <location>
        <begin position="397"/>
        <end position="422"/>
    </location>
</feature>
<feature type="region of interest" description="Disordered" evidence="2">
    <location>
        <begin position="777"/>
        <end position="819"/>
    </location>
</feature>
<protein>
    <submittedName>
        <fullName evidence="5">DUF6531 domain-containing protein</fullName>
    </submittedName>
</protein>
<evidence type="ECO:0000256" key="2">
    <source>
        <dbReference type="SAM" id="MobiDB-lite"/>
    </source>
</evidence>
<evidence type="ECO:0000313" key="5">
    <source>
        <dbReference type="EMBL" id="WND23586.1"/>
    </source>
</evidence>
<dbReference type="InterPro" id="IPR006530">
    <property type="entry name" value="YD"/>
</dbReference>
<dbReference type="SUPFAM" id="SSF69304">
    <property type="entry name" value="Tricorn protease N-terminal domain"/>
    <property type="match status" value="1"/>
</dbReference>
<dbReference type="InterPro" id="IPR022385">
    <property type="entry name" value="Rhs_assc_core"/>
</dbReference>
<dbReference type="NCBIfam" id="TIGR01643">
    <property type="entry name" value="YD_repeat_2x"/>
    <property type="match status" value="11"/>
</dbReference>
<dbReference type="InterPro" id="IPR056823">
    <property type="entry name" value="TEN-like_YD-shell"/>
</dbReference>
<gene>
    <name evidence="5" type="ORF">RI060_42480</name>
</gene>
<organism evidence="5 6">
    <name type="scientific">Streptomyces violaceus</name>
    <name type="common">Streptomyces venezuelae</name>
    <dbReference type="NCBI Taxonomy" id="1936"/>
    <lineage>
        <taxon>Bacteria</taxon>
        <taxon>Bacillati</taxon>
        <taxon>Actinomycetota</taxon>
        <taxon>Actinomycetes</taxon>
        <taxon>Kitasatosporales</taxon>
        <taxon>Streptomycetaceae</taxon>
        <taxon>Streptomyces</taxon>
    </lineage>
</organism>
<feature type="domain" description="Teneurin-like YD-shell" evidence="4">
    <location>
        <begin position="849"/>
        <end position="977"/>
    </location>
</feature>
<proteinExistence type="predicted"/>
<evidence type="ECO:0000259" key="4">
    <source>
        <dbReference type="Pfam" id="PF25023"/>
    </source>
</evidence>
<evidence type="ECO:0000259" key="3">
    <source>
        <dbReference type="Pfam" id="PF20148"/>
    </source>
</evidence>
<accession>A0ABY9UTH1</accession>
<dbReference type="PANTHER" id="PTHR32305">
    <property type="match status" value="1"/>
</dbReference>
<dbReference type="Pfam" id="PF25023">
    <property type="entry name" value="TEN_YD-shell"/>
    <property type="match status" value="2"/>
</dbReference>
<reference evidence="5 6" key="1">
    <citation type="submission" date="2023-09" db="EMBL/GenBank/DDBJ databases">
        <title>The genome sequence of Streptomyces anthocyanicus.</title>
        <authorList>
            <person name="Mo P."/>
        </authorList>
    </citation>
    <scope>NUCLEOTIDE SEQUENCE [LARGE SCALE GENOMIC DNA]</scope>
    <source>
        <strain evidence="5 6">JCM 4387</strain>
    </source>
</reference>
<feature type="region of interest" description="Disordered" evidence="2">
    <location>
        <begin position="49"/>
        <end position="68"/>
    </location>
</feature>
<feature type="domain" description="DUF6531" evidence="3">
    <location>
        <begin position="17"/>
        <end position="102"/>
    </location>
</feature>
<dbReference type="EMBL" id="CP134213">
    <property type="protein sequence ID" value="WND23586.1"/>
    <property type="molecule type" value="Genomic_DNA"/>
</dbReference>
<name>A0ABY9UTH1_STRVL</name>
<sequence>MCGSNSAAAAHCQTVQGNGVNTATGAFNQAYLDAELSGAVPIAASRSYASNNRNPDAKVQAADDGSDGVLGEGWTTPWDAKLDKDANGDIVFRAEDGSRYLYRKSGETYATPAVAHSELSTTADGYRLKAPEGKDLFFNTEGELTKSADKQGRAIVYARDGAGLLSSVTSPSGQQAKFTYTGPRLSGISLSDGREISYAYTDGRLSQVTQPDGNRVNYRYDSGGRIATVIDQRGNATVANVYDDAGRVKAQTDAVGNKTQFSYRQGETDVTYPDGGIWTDVYDQNVLLAQYDPFGNKTTYGYTYKLDLVEVTDALGNKVNTEVDGAGRLEGVKTPVSSRSWAYNSSGNLFLYTNGNTKRSSYSYDSQSQLISASSGGDKVTFTYTDRGQIETVTDPRGKITKHGYDTAGNRTSQTFPDGTRHTWGYDAAGRVTSSTDPRGNTAGADPADFTTNFTYDGAGRLTSTRDAKGNVTKNEHDAAGNLTTVTDAAGKTTSYTYDPANRLTEVKDAADQVAKVTYDVTGNVASRTDPSGAKTTYTYDKAGRLVTMTTPRGNVTGADAAKYTWKYGYDKVGNQTTVTDPLGNTTKTDYDAENRPIAVTDPLGHVRKTEYDGEGNVIKATDTLGKTTVNTFDANNQLLTTTDRDGKTVTYTYDDAGNLSSNTSPLGNKTTYGYDDNGRLVTTVEPRGNVSGADPGQYTWKTTYDAAGHAHSQTDPYGVKTFTNAYDGDGRLVERADALGKKTTYEYDTRGRLTKVTAPDGGITALEYDALGNLTSRKDANGHTTSYDYDDASRPTEITDPLGRTTSFGYDPNGNRTKVTNARGQTVTHTYDARNLPTATSYSDGTPSVSYAYDVTGQPKTIKDGTGTRTVTYDDEGRPLTITSPGMTSPFKYAYNPNGSIKSRTYPDGRAITYAYDNDGRMLSQTAGGKTTSYGWDAAANLTSVKLPTTAAVTEARTYDRAGRLASVSQGTGARHVERDDAGRVVKDFFKDATTTGLADRYAYDAGGRMTRACTDTSATTSCLSGTTGSTYDYDKTGNLTTSSTPTSTRTNTYDAADQLTKRVEGTTTVDFTYDADGNLTKDAAGTYAYDPLGRLKSATLGADSYTFVNDADGNRTVTNKNGALSRTTRWDVVHPLAQIATETNSTGALIADYQYNPEGIPESQHRSTGTFYTRHDRQNSITEVYDAAGKEHYTYDYSAWGVSTGKASIPDGQYSVFGYTGQYKDPVLSGRLALRERSYDPGNRRFTSPDPEHPANDSPNQSPYVYANNDPLNQSDPSGRCPMCISAGIGAVIGGAIEGGIYGWQHRNGGFSWGDFGKAAGKGALIGGIGGALMPGAGNVAARSLGHTGGRALATSTAVNAAVGAGYAHTVNNAFCRPTTAADLLVGAAGGGSSSLVGPAFSWLKGKFSRTSPQKYGPGAAHADDPAFRGGGAFSLDSIPEEAGFNYLYRGVSVESPAFDNATRGIAIPRGGTASMLTHHDGNTNSIYTSWTTSKQTALQYARGAAEGRRDLPGAILQVKLPLGQPVYPSFMISDDLWEGNENLVEGIVQGAKVYFVPAP</sequence>
<dbReference type="PANTHER" id="PTHR32305:SF15">
    <property type="entry name" value="PROTEIN RHSA-RELATED"/>
    <property type="match status" value="1"/>
</dbReference>
<dbReference type="Pfam" id="PF05593">
    <property type="entry name" value="RHS_repeat"/>
    <property type="match status" value="9"/>
</dbReference>
<dbReference type="Proteomes" id="UP001249394">
    <property type="component" value="Chromosome"/>
</dbReference>
<dbReference type="InterPro" id="IPR045351">
    <property type="entry name" value="DUF6531"/>
</dbReference>
<feature type="domain" description="Teneurin-like YD-shell" evidence="4">
    <location>
        <begin position="980"/>
        <end position="1255"/>
    </location>
</feature>
<evidence type="ECO:0000313" key="6">
    <source>
        <dbReference type="Proteomes" id="UP001249394"/>
    </source>
</evidence>
<evidence type="ECO:0000256" key="1">
    <source>
        <dbReference type="ARBA" id="ARBA00022737"/>
    </source>
</evidence>
<dbReference type="Pfam" id="PF20148">
    <property type="entry name" value="DUF6531"/>
    <property type="match status" value="1"/>
</dbReference>
<dbReference type="NCBIfam" id="TIGR03696">
    <property type="entry name" value="Rhs_assc_core"/>
    <property type="match status" value="1"/>
</dbReference>
<dbReference type="InterPro" id="IPR050708">
    <property type="entry name" value="T6SS_VgrG/RHS"/>
</dbReference>
<dbReference type="Gene3D" id="2.180.10.10">
    <property type="entry name" value="RHS repeat-associated core"/>
    <property type="match status" value="4"/>
</dbReference>
<feature type="compositionally biased region" description="Polar residues" evidence="2">
    <location>
        <begin position="805"/>
        <end position="819"/>
    </location>
</feature>
<feature type="region of interest" description="Disordered" evidence="2">
    <location>
        <begin position="1240"/>
        <end position="1274"/>
    </location>
</feature>
<keyword evidence="6" id="KW-1185">Reference proteome</keyword>
<dbReference type="InterPro" id="IPR031325">
    <property type="entry name" value="RHS_repeat"/>
</dbReference>